<comment type="caution">
    <text evidence="2">The sequence shown here is derived from an EMBL/GenBank/DDBJ whole genome shotgun (WGS) entry which is preliminary data.</text>
</comment>
<feature type="compositionally biased region" description="Basic and acidic residues" evidence="1">
    <location>
        <begin position="17"/>
        <end position="31"/>
    </location>
</feature>
<organism evidence="2 3">
    <name type="scientific">Cyphellophora attinorum</name>
    <dbReference type="NCBI Taxonomy" id="1664694"/>
    <lineage>
        <taxon>Eukaryota</taxon>
        <taxon>Fungi</taxon>
        <taxon>Dikarya</taxon>
        <taxon>Ascomycota</taxon>
        <taxon>Pezizomycotina</taxon>
        <taxon>Eurotiomycetes</taxon>
        <taxon>Chaetothyriomycetidae</taxon>
        <taxon>Chaetothyriales</taxon>
        <taxon>Cyphellophoraceae</taxon>
        <taxon>Cyphellophora</taxon>
    </lineage>
</organism>
<dbReference type="Proteomes" id="UP000038010">
    <property type="component" value="Unassembled WGS sequence"/>
</dbReference>
<sequence>MQHDQGRNRRPRGTGSIHRESVYDNEIRIENRPAGSGRNSRRNLRQPAQPESHAEGQPTAAEERRRRQQEQRRAELAAEQERAAAEELRRRQHERQRAGSERSVRVEAQQEREIDHAVKELNRKPTSLKEVRETRKQPTKSDVKALVREWNKPQPAKSKEPVLERRKTKLGTRTETVVSSEKPRRSASPAAKKEIEILVNPKDKKTGKPAKVPGHFGSDPVMVGIDPRGRRFVMKIKARTLDSQSSLESDE</sequence>
<dbReference type="AlphaFoldDB" id="A0A0N0NPG6"/>
<gene>
    <name evidence="2" type="ORF">AB675_9607</name>
</gene>
<dbReference type="EMBL" id="LFJN01000007">
    <property type="protein sequence ID" value="KPI42519.1"/>
    <property type="molecule type" value="Genomic_DNA"/>
</dbReference>
<reference evidence="2 3" key="1">
    <citation type="submission" date="2015-06" db="EMBL/GenBank/DDBJ databases">
        <title>Draft genome of the ant-associated black yeast Phialophora attae CBS 131958.</title>
        <authorList>
            <person name="Moreno L.F."/>
            <person name="Stielow B.J."/>
            <person name="de Hoog S."/>
            <person name="Vicente V.A."/>
            <person name="Weiss V.A."/>
            <person name="de Vries M."/>
            <person name="Cruz L.M."/>
            <person name="Souza E.M."/>
        </authorList>
    </citation>
    <scope>NUCLEOTIDE SEQUENCE [LARGE SCALE GENOMIC DNA]</scope>
    <source>
        <strain evidence="2 3">CBS 131958</strain>
    </source>
</reference>
<dbReference type="RefSeq" id="XP_018002482.1">
    <property type="nucleotide sequence ID" value="XM_018150156.1"/>
</dbReference>
<feature type="compositionally biased region" description="Basic and acidic residues" evidence="1">
    <location>
        <begin position="61"/>
        <end position="165"/>
    </location>
</feature>
<accession>A0A0N0NPG6</accession>
<name>A0A0N0NPG6_9EURO</name>
<proteinExistence type="predicted"/>
<keyword evidence="3" id="KW-1185">Reference proteome</keyword>
<feature type="region of interest" description="Disordered" evidence="1">
    <location>
        <begin position="1"/>
        <end position="225"/>
    </location>
</feature>
<dbReference type="VEuPathDB" id="FungiDB:AB675_9607"/>
<dbReference type="GeneID" id="28742036"/>
<evidence type="ECO:0000313" key="3">
    <source>
        <dbReference type="Proteomes" id="UP000038010"/>
    </source>
</evidence>
<feature type="compositionally biased region" description="Basic and acidic residues" evidence="1">
    <location>
        <begin position="191"/>
        <end position="206"/>
    </location>
</feature>
<evidence type="ECO:0000313" key="2">
    <source>
        <dbReference type="EMBL" id="KPI42519.1"/>
    </source>
</evidence>
<protein>
    <submittedName>
        <fullName evidence="2">Uncharacterized protein</fullName>
    </submittedName>
</protein>
<evidence type="ECO:0000256" key="1">
    <source>
        <dbReference type="SAM" id="MobiDB-lite"/>
    </source>
</evidence>